<dbReference type="Proteomes" id="UP000268093">
    <property type="component" value="Unassembled WGS sequence"/>
</dbReference>
<evidence type="ECO:0000313" key="2">
    <source>
        <dbReference type="Proteomes" id="UP000268093"/>
    </source>
</evidence>
<dbReference type="Gene3D" id="2.30.30.100">
    <property type="match status" value="1"/>
</dbReference>
<protein>
    <submittedName>
        <fullName evidence="1">Uncharacterized protein</fullName>
    </submittedName>
</protein>
<keyword evidence="2" id="KW-1185">Reference proteome</keyword>
<gene>
    <name evidence="1" type="ORF">BC936DRAFT_140618</name>
</gene>
<proteinExistence type="predicted"/>
<comment type="caution">
    <text evidence="1">The sequence shown here is derived from an EMBL/GenBank/DDBJ whole genome shotgun (WGS) entry which is preliminary data.</text>
</comment>
<name>A0A433AIU4_9FUNG</name>
<dbReference type="EMBL" id="RBNI01017457">
    <property type="protein sequence ID" value="RUP02631.1"/>
    <property type="molecule type" value="Genomic_DNA"/>
</dbReference>
<reference evidence="1 2" key="1">
    <citation type="journal article" date="2018" name="New Phytol.">
        <title>Phylogenomics of Endogonaceae and evolution of mycorrhizas within Mucoromycota.</title>
        <authorList>
            <person name="Chang Y."/>
            <person name="Desiro A."/>
            <person name="Na H."/>
            <person name="Sandor L."/>
            <person name="Lipzen A."/>
            <person name="Clum A."/>
            <person name="Barry K."/>
            <person name="Grigoriev I.V."/>
            <person name="Martin F.M."/>
            <person name="Stajich J.E."/>
            <person name="Smith M.E."/>
            <person name="Bonito G."/>
            <person name="Spatafora J.W."/>
        </authorList>
    </citation>
    <scope>NUCLEOTIDE SEQUENCE [LARGE SCALE GENOMIC DNA]</scope>
    <source>
        <strain evidence="1 2">GMNB39</strain>
    </source>
</reference>
<dbReference type="Pfam" id="PF11095">
    <property type="entry name" value="Gemin7"/>
    <property type="match status" value="1"/>
</dbReference>
<dbReference type="InterPro" id="IPR020338">
    <property type="entry name" value="SMN_gemin7"/>
</dbReference>
<accession>A0A433AIU4</accession>
<organism evidence="1 2">
    <name type="scientific">Jimgerdemannia flammicorona</name>
    <dbReference type="NCBI Taxonomy" id="994334"/>
    <lineage>
        <taxon>Eukaryota</taxon>
        <taxon>Fungi</taxon>
        <taxon>Fungi incertae sedis</taxon>
        <taxon>Mucoromycota</taxon>
        <taxon>Mucoromycotina</taxon>
        <taxon>Endogonomycetes</taxon>
        <taxon>Endogonales</taxon>
        <taxon>Endogonaceae</taxon>
        <taxon>Jimgerdemannia</taxon>
    </lineage>
</organism>
<evidence type="ECO:0000313" key="1">
    <source>
        <dbReference type="EMBL" id="RUP02631.1"/>
    </source>
</evidence>
<dbReference type="OrthoDB" id="70763at2759"/>
<dbReference type="GO" id="GO:0034719">
    <property type="term" value="C:SMN-Sm protein complex"/>
    <property type="evidence" value="ECO:0007669"/>
    <property type="project" value="InterPro"/>
</dbReference>
<sequence length="65" mass="7079">MTGSSHSAIVKGTFVATDSENNRFRINGLQTPMGVYERAVIRGTDVDVLEIELGDDPIEGKTLKQ</sequence>